<dbReference type="SUPFAM" id="SSF47616">
    <property type="entry name" value="GST C-terminal domain-like"/>
    <property type="match status" value="1"/>
</dbReference>
<dbReference type="PANTHER" id="PTHR44051:SF8">
    <property type="entry name" value="GLUTATHIONE S-TRANSFERASE GSTA"/>
    <property type="match status" value="1"/>
</dbReference>
<evidence type="ECO:0000313" key="4">
    <source>
        <dbReference type="Proteomes" id="UP001484535"/>
    </source>
</evidence>
<dbReference type="CDD" id="cd03046">
    <property type="entry name" value="GST_N_GTT1_like"/>
    <property type="match status" value="1"/>
</dbReference>
<dbReference type="Pfam" id="PF02798">
    <property type="entry name" value="GST_N"/>
    <property type="match status" value="1"/>
</dbReference>
<dbReference type="Gene3D" id="3.40.30.10">
    <property type="entry name" value="Glutaredoxin"/>
    <property type="match status" value="1"/>
</dbReference>
<dbReference type="InterPro" id="IPR004045">
    <property type="entry name" value="Glutathione_S-Trfase_N"/>
</dbReference>
<organism evidence="3 4">
    <name type="scientific">Aurantiacibacter flavus</name>
    <dbReference type="NCBI Taxonomy" id="3145232"/>
    <lineage>
        <taxon>Bacteria</taxon>
        <taxon>Pseudomonadati</taxon>
        <taxon>Pseudomonadota</taxon>
        <taxon>Alphaproteobacteria</taxon>
        <taxon>Sphingomonadales</taxon>
        <taxon>Erythrobacteraceae</taxon>
        <taxon>Aurantiacibacter</taxon>
    </lineage>
</organism>
<dbReference type="InterPro" id="IPR004046">
    <property type="entry name" value="GST_C"/>
</dbReference>
<keyword evidence="4" id="KW-1185">Reference proteome</keyword>
<dbReference type="Pfam" id="PF00043">
    <property type="entry name" value="GST_C"/>
    <property type="match status" value="1"/>
</dbReference>
<dbReference type="InterPro" id="IPR036282">
    <property type="entry name" value="Glutathione-S-Trfase_C_sf"/>
</dbReference>
<accession>A0ABV0CW55</accession>
<comment type="similarity">
    <text evidence="1">Belongs to the GST superfamily.</text>
</comment>
<dbReference type="EMBL" id="JBDLBR010000002">
    <property type="protein sequence ID" value="MEN7536916.1"/>
    <property type="molecule type" value="Genomic_DNA"/>
</dbReference>
<proteinExistence type="inferred from homology"/>
<sequence length="201" mass="21899">MADFTLFFNPMSRALIAKWALEEAGADYAIFPVEWDNKPAELFAANPLGKVPALLHHRPEGDLAVSECAAICHYLAETAAPALLPSDDEKADYFRMMFFAAGPVEAAVSNKAAGWVPEGERGEMTIGYGSFERVAAMLDDWFAERDYVCGARFTMADVYVGSQVDWGLRFGSIPAGENLEAYAARLRERPAYASSMGAIPA</sequence>
<dbReference type="SUPFAM" id="SSF52833">
    <property type="entry name" value="Thioredoxin-like"/>
    <property type="match status" value="1"/>
</dbReference>
<evidence type="ECO:0000259" key="2">
    <source>
        <dbReference type="PROSITE" id="PS50404"/>
    </source>
</evidence>
<evidence type="ECO:0000313" key="3">
    <source>
        <dbReference type="EMBL" id="MEN7536916.1"/>
    </source>
</evidence>
<dbReference type="InterPro" id="IPR036249">
    <property type="entry name" value="Thioredoxin-like_sf"/>
</dbReference>
<comment type="caution">
    <text evidence="3">The sequence shown here is derived from an EMBL/GenBank/DDBJ whole genome shotgun (WGS) entry which is preliminary data.</text>
</comment>
<gene>
    <name evidence="3" type="ORF">ABDJ38_07000</name>
</gene>
<dbReference type="Proteomes" id="UP001484535">
    <property type="component" value="Unassembled WGS sequence"/>
</dbReference>
<evidence type="ECO:0000256" key="1">
    <source>
        <dbReference type="RuleBase" id="RU003494"/>
    </source>
</evidence>
<protein>
    <submittedName>
        <fullName evidence="3">Glutathione S-transferase family protein</fullName>
    </submittedName>
</protein>
<dbReference type="RefSeq" id="WP_346784364.1">
    <property type="nucleotide sequence ID" value="NZ_JBDLBR010000002.1"/>
</dbReference>
<dbReference type="SFLD" id="SFLDG00358">
    <property type="entry name" value="Main_(cytGST)"/>
    <property type="match status" value="1"/>
</dbReference>
<feature type="domain" description="GST N-terminal" evidence="2">
    <location>
        <begin position="1"/>
        <end position="83"/>
    </location>
</feature>
<name>A0ABV0CW55_9SPHN</name>
<dbReference type="PANTHER" id="PTHR44051">
    <property type="entry name" value="GLUTATHIONE S-TRANSFERASE-RELATED"/>
    <property type="match status" value="1"/>
</dbReference>
<dbReference type="SFLD" id="SFLDS00019">
    <property type="entry name" value="Glutathione_Transferase_(cytos"/>
    <property type="match status" value="1"/>
</dbReference>
<dbReference type="SFLD" id="SFLDG01150">
    <property type="entry name" value="Main.1:_Beta-like"/>
    <property type="match status" value="1"/>
</dbReference>
<dbReference type="CDD" id="cd03207">
    <property type="entry name" value="GST_C_8"/>
    <property type="match status" value="1"/>
</dbReference>
<reference evidence="3 4" key="1">
    <citation type="submission" date="2024-05" db="EMBL/GenBank/DDBJ databases">
        <authorList>
            <person name="Park S."/>
        </authorList>
    </citation>
    <scope>NUCLEOTIDE SEQUENCE [LARGE SCALE GENOMIC DNA]</scope>
    <source>
        <strain evidence="3 4">DGU5</strain>
    </source>
</reference>
<dbReference type="InterPro" id="IPR040079">
    <property type="entry name" value="Glutathione_S-Trfase"/>
</dbReference>
<dbReference type="PROSITE" id="PS50404">
    <property type="entry name" value="GST_NTER"/>
    <property type="match status" value="1"/>
</dbReference>
<dbReference type="Gene3D" id="1.20.1050.10">
    <property type="match status" value="1"/>
</dbReference>